<keyword evidence="6 10" id="KW-0255">Endonuclease</keyword>
<feature type="binding site" evidence="10">
    <location>
        <position position="67"/>
    </location>
    <ligand>
        <name>Zn(2+)</name>
        <dbReference type="ChEBI" id="CHEBI:29105"/>
        <label>2</label>
        <note>catalytic</note>
    </ligand>
</feature>
<dbReference type="Gene3D" id="3.60.15.10">
    <property type="entry name" value="Ribonuclease Z/Hydroxyacylglutathione hydrolase-like"/>
    <property type="match status" value="1"/>
</dbReference>
<dbReference type="NCBIfam" id="TIGR02651">
    <property type="entry name" value="RNase_Z"/>
    <property type="match status" value="1"/>
</dbReference>
<evidence type="ECO:0000256" key="5">
    <source>
        <dbReference type="ARBA" id="ARBA00022723"/>
    </source>
</evidence>
<protein>
    <recommendedName>
        <fullName evidence="2 10">Ribonuclease Z</fullName>
        <shortName evidence="10">RNase Z</shortName>
        <ecNumber evidence="2 10">3.1.26.11</ecNumber>
    </recommendedName>
    <alternativeName>
        <fullName evidence="10">tRNA 3 endonuclease</fullName>
    </alternativeName>
    <alternativeName>
        <fullName evidence="10">tRNase Z</fullName>
    </alternativeName>
</protein>
<keyword evidence="3 10" id="KW-0819">tRNA processing</keyword>
<dbReference type="PANTHER" id="PTHR46018">
    <property type="entry name" value="ZINC PHOSPHODIESTERASE ELAC PROTEIN 1"/>
    <property type="match status" value="1"/>
</dbReference>
<dbReference type="InterPro" id="IPR013471">
    <property type="entry name" value="RNase_Z/BN"/>
</dbReference>
<evidence type="ECO:0000256" key="10">
    <source>
        <dbReference type="HAMAP-Rule" id="MF_01818"/>
    </source>
</evidence>
<dbReference type="EMBL" id="FQUF01000005">
    <property type="protein sequence ID" value="SHE42815.1"/>
    <property type="molecule type" value="Genomic_DNA"/>
</dbReference>
<dbReference type="CDD" id="cd07717">
    <property type="entry name" value="RNaseZ_ZiPD-like_MBL-fold"/>
    <property type="match status" value="1"/>
</dbReference>
<dbReference type="GO" id="GO:0042802">
    <property type="term" value="F:identical protein binding"/>
    <property type="evidence" value="ECO:0007669"/>
    <property type="project" value="UniProtKB-ARBA"/>
</dbReference>
<keyword evidence="12" id="KW-1185">Reference proteome</keyword>
<feature type="binding site" evidence="10">
    <location>
        <position position="65"/>
    </location>
    <ligand>
        <name>Zn(2+)</name>
        <dbReference type="ChEBI" id="CHEBI:29105"/>
        <label>1</label>
        <note>catalytic</note>
    </ligand>
</feature>
<feature type="binding site" evidence="10">
    <location>
        <position position="270"/>
    </location>
    <ligand>
        <name>Zn(2+)</name>
        <dbReference type="ChEBI" id="CHEBI:29105"/>
        <label>2</label>
        <note>catalytic</note>
    </ligand>
</feature>
<comment type="similarity">
    <text evidence="10">Belongs to the RNase Z family.</text>
</comment>
<dbReference type="InterPro" id="IPR036866">
    <property type="entry name" value="RibonucZ/Hydroxyglut_hydro"/>
</dbReference>
<dbReference type="HAMAP" id="MF_01818">
    <property type="entry name" value="RNase_Z_BN"/>
    <property type="match status" value="1"/>
</dbReference>
<dbReference type="STRING" id="1121025.SAMN02745249_00410"/>
<evidence type="ECO:0000256" key="7">
    <source>
        <dbReference type="ARBA" id="ARBA00022801"/>
    </source>
</evidence>
<feature type="binding site" evidence="10">
    <location>
        <position position="68"/>
    </location>
    <ligand>
        <name>Zn(2+)</name>
        <dbReference type="ChEBI" id="CHEBI:29105"/>
        <label>2</label>
        <note>catalytic</note>
    </ligand>
</feature>
<comment type="cofactor">
    <cofactor evidence="10">
        <name>Zn(2+)</name>
        <dbReference type="ChEBI" id="CHEBI:29105"/>
    </cofactor>
    <text evidence="10">Binds 2 Zn(2+) ions.</text>
</comment>
<dbReference type="OrthoDB" id="9800940at2"/>
<dbReference type="GO" id="GO:0008270">
    <property type="term" value="F:zinc ion binding"/>
    <property type="evidence" value="ECO:0007669"/>
    <property type="project" value="UniProtKB-UniRule"/>
</dbReference>
<dbReference type="Pfam" id="PF23023">
    <property type="entry name" value="Anti-Pycsar_Apyc1"/>
    <property type="match status" value="1"/>
</dbReference>
<dbReference type="RefSeq" id="WP_073295543.1">
    <property type="nucleotide sequence ID" value="NZ_FQUF01000005.1"/>
</dbReference>
<evidence type="ECO:0000313" key="12">
    <source>
        <dbReference type="Proteomes" id="UP000184128"/>
    </source>
</evidence>
<comment type="catalytic activity">
    <reaction evidence="10">
        <text>Endonucleolytic cleavage of RNA, removing extra 3' nucleotides from tRNA precursor, generating 3' termini of tRNAs. A 3'-hydroxy group is left at the tRNA terminus and a 5'-phosphoryl group is left at the trailer molecule.</text>
        <dbReference type="EC" id="3.1.26.11"/>
    </reaction>
</comment>
<feature type="binding site" evidence="10">
    <location>
        <position position="212"/>
    </location>
    <ligand>
        <name>Zn(2+)</name>
        <dbReference type="ChEBI" id="CHEBI:29105"/>
        <label>1</label>
        <note>catalytic</note>
    </ligand>
</feature>
<dbReference type="EC" id="3.1.26.11" evidence="2 10"/>
<dbReference type="PANTHER" id="PTHR46018:SF2">
    <property type="entry name" value="ZINC PHOSPHODIESTERASE ELAC PROTEIN 1"/>
    <property type="match status" value="1"/>
</dbReference>
<evidence type="ECO:0000256" key="6">
    <source>
        <dbReference type="ARBA" id="ARBA00022759"/>
    </source>
</evidence>
<name>A0A1M4TEL2_9LACT</name>
<dbReference type="FunFam" id="3.60.15.10:FF:000002">
    <property type="entry name" value="Ribonuclease Z"/>
    <property type="match status" value="1"/>
</dbReference>
<evidence type="ECO:0000256" key="1">
    <source>
        <dbReference type="ARBA" id="ARBA00011738"/>
    </source>
</evidence>
<dbReference type="SUPFAM" id="SSF56281">
    <property type="entry name" value="Metallo-hydrolase/oxidoreductase"/>
    <property type="match status" value="1"/>
</dbReference>
<sequence length="312" mass="34817">MELLFLGTGSGVPSKQRNVSSLALKLLDERNSIWLFDCGEATQHQILQTTLKPRKIEKIFISHMHGDHIFGLPGLLSSRGFQGGIERLTIYGPVGIKGFVLSSLKYAGTYLSYPINFVEFKEPGIIFEDSQFKVSVGKLKHGIPSYGFRVEEADHEGTLDAQKLKELNIPPGPLYGRIKNKEIVELEDGRIINGEDFVGPPQKGRIVTILGDTVEHPNSIQLAKDADVLVHESTFSSNEAELARQYNHSTTIQAAQIAKKAGVKKLLLTHFSSRYMHKDMKQLKKEAKAIFPNTCLMKDLQEISINREGCEE</sequence>
<feature type="binding site" evidence="10">
    <location>
        <position position="63"/>
    </location>
    <ligand>
        <name>Zn(2+)</name>
        <dbReference type="ChEBI" id="CHEBI:29105"/>
        <label>1</label>
        <note>catalytic</note>
    </ligand>
</feature>
<dbReference type="GO" id="GO:0042781">
    <property type="term" value="F:3'-tRNA processing endoribonuclease activity"/>
    <property type="evidence" value="ECO:0007669"/>
    <property type="project" value="UniProtKB-UniRule"/>
</dbReference>
<evidence type="ECO:0000256" key="8">
    <source>
        <dbReference type="ARBA" id="ARBA00022833"/>
    </source>
</evidence>
<dbReference type="Proteomes" id="UP000184128">
    <property type="component" value="Unassembled WGS sequence"/>
</dbReference>
<accession>A0A1M4TEL2</accession>
<evidence type="ECO:0000256" key="4">
    <source>
        <dbReference type="ARBA" id="ARBA00022722"/>
    </source>
</evidence>
<gene>
    <name evidence="10" type="primary">rnz</name>
    <name evidence="11" type="ORF">SAMN02745249_00410</name>
</gene>
<dbReference type="AlphaFoldDB" id="A0A1M4TEL2"/>
<evidence type="ECO:0000256" key="9">
    <source>
        <dbReference type="ARBA" id="ARBA00057812"/>
    </source>
</evidence>
<organism evidence="11 12">
    <name type="scientific">Atopostipes suicloacalis DSM 15692</name>
    <dbReference type="NCBI Taxonomy" id="1121025"/>
    <lineage>
        <taxon>Bacteria</taxon>
        <taxon>Bacillati</taxon>
        <taxon>Bacillota</taxon>
        <taxon>Bacilli</taxon>
        <taxon>Lactobacillales</taxon>
        <taxon>Carnobacteriaceae</taxon>
        <taxon>Atopostipes</taxon>
    </lineage>
</organism>
<evidence type="ECO:0000256" key="3">
    <source>
        <dbReference type="ARBA" id="ARBA00022694"/>
    </source>
</evidence>
<keyword evidence="8 10" id="KW-0862">Zinc</keyword>
<reference evidence="11 12" key="1">
    <citation type="submission" date="2016-11" db="EMBL/GenBank/DDBJ databases">
        <authorList>
            <person name="Jaros S."/>
            <person name="Januszkiewicz K."/>
            <person name="Wedrychowicz H."/>
        </authorList>
    </citation>
    <scope>NUCLEOTIDE SEQUENCE [LARGE SCALE GENOMIC DNA]</scope>
    <source>
        <strain evidence="11 12">DSM 15692</strain>
    </source>
</reference>
<comment type="function">
    <text evidence="9 10">Zinc phosphodiesterase, which displays some tRNA 3'-processing endonuclease activity. Probably involved in tRNA maturation, by removing a 3'-trailer from precursor tRNA.</text>
</comment>
<comment type="subunit">
    <text evidence="1 10">Homodimer.</text>
</comment>
<feature type="active site" description="Proton acceptor" evidence="10">
    <location>
        <position position="67"/>
    </location>
</feature>
<keyword evidence="7 10" id="KW-0378">Hydrolase</keyword>
<evidence type="ECO:0000256" key="2">
    <source>
        <dbReference type="ARBA" id="ARBA00012477"/>
    </source>
</evidence>
<dbReference type="NCBIfam" id="NF000801">
    <property type="entry name" value="PRK00055.1-3"/>
    <property type="match status" value="1"/>
</dbReference>
<keyword evidence="4 10" id="KW-0540">Nuclease</keyword>
<feature type="binding site" evidence="10">
    <location>
        <position position="212"/>
    </location>
    <ligand>
        <name>Zn(2+)</name>
        <dbReference type="ChEBI" id="CHEBI:29105"/>
        <label>2</label>
        <note>catalytic</note>
    </ligand>
</feature>
<proteinExistence type="inferred from homology"/>
<evidence type="ECO:0000313" key="11">
    <source>
        <dbReference type="EMBL" id="SHE42815.1"/>
    </source>
</evidence>
<keyword evidence="5 10" id="KW-0479">Metal-binding</keyword>
<feature type="binding site" evidence="10">
    <location>
        <position position="141"/>
    </location>
    <ligand>
        <name>Zn(2+)</name>
        <dbReference type="ChEBI" id="CHEBI:29105"/>
        <label>1</label>
        <note>catalytic</note>
    </ligand>
</feature>